<comment type="caution">
    <text evidence="1">The sequence shown here is derived from an EMBL/GenBank/DDBJ whole genome shotgun (WGS) entry which is preliminary data.</text>
</comment>
<proteinExistence type="predicted"/>
<evidence type="ECO:0000313" key="1">
    <source>
        <dbReference type="EMBL" id="KAA6400941.1"/>
    </source>
</evidence>
<protein>
    <submittedName>
        <fullName evidence="1">Uncharacterized protein</fullName>
    </submittedName>
</protein>
<organism evidence="1 2">
    <name type="scientific">Streblomastix strix</name>
    <dbReference type="NCBI Taxonomy" id="222440"/>
    <lineage>
        <taxon>Eukaryota</taxon>
        <taxon>Metamonada</taxon>
        <taxon>Preaxostyla</taxon>
        <taxon>Oxymonadida</taxon>
        <taxon>Streblomastigidae</taxon>
        <taxon>Streblomastix</taxon>
    </lineage>
</organism>
<name>A0A5J4X160_9EUKA</name>
<evidence type="ECO:0000313" key="2">
    <source>
        <dbReference type="Proteomes" id="UP000324800"/>
    </source>
</evidence>
<accession>A0A5J4X160</accession>
<dbReference type="OrthoDB" id="9048614at2759"/>
<dbReference type="EMBL" id="SNRW01000473">
    <property type="protein sequence ID" value="KAA6400941.1"/>
    <property type="molecule type" value="Genomic_DNA"/>
</dbReference>
<dbReference type="Proteomes" id="UP000324800">
    <property type="component" value="Unassembled WGS sequence"/>
</dbReference>
<gene>
    <name evidence="1" type="ORF">EZS28_003536</name>
</gene>
<dbReference type="AlphaFoldDB" id="A0A5J4X160"/>
<reference evidence="1 2" key="1">
    <citation type="submission" date="2019-03" db="EMBL/GenBank/DDBJ databases">
        <title>Single cell metagenomics reveals metabolic interactions within the superorganism composed of flagellate Streblomastix strix and complex community of Bacteroidetes bacteria on its surface.</title>
        <authorList>
            <person name="Treitli S.C."/>
            <person name="Kolisko M."/>
            <person name="Husnik F."/>
            <person name="Keeling P."/>
            <person name="Hampl V."/>
        </authorList>
    </citation>
    <scope>NUCLEOTIDE SEQUENCE [LARGE SCALE GENOMIC DNA]</scope>
    <source>
        <strain evidence="1">ST1C</strain>
    </source>
</reference>
<sequence>MYVCMVVKRTFEFSGVSWKGQQYNSEDKNGNCNLEFDDYQVIGITSNDDDQLFAITSEDDDQVFAITSEDAVRIADESVNYNRNEGPGAQIEYGFESQNSYIRYIRCRAVYVYNQHSSFVRIWSYLLLQSSSFKTHYFEHLTTPSAKHENSYFVKWNNE</sequence>